<sequence length="403" mass="42469">MLDIAIIGGGLCGLALAHSLQARRMDWALFEGRDRLGGRVLGSPAGTGPALDLGPTWFWPATQPSITRLIDDLGLDWIEQPDDGRVLLLDDPNRVPTPRAFDPHTGTLRAEGDRTPAQAGALHGGARRLTGGMSALTGAMQAMLPAQRLRLGQRLLRLVDRGDHVELHFSAPEACGSTSTARLTARRVVLALPPRLAAASLAFEPALPEPLDAALRATPTWMATAAKAAVRCDRPAWRDQGLSGNAWVTHPQAVLAEVFDAGPADAREGAALAGFLALGASQRDQFRVGLPMLIESQVQMLFGAGTGLGVLEQHLQDWAREPLTCTALDVAEDGQPGGHPVYGDEALQRPLWQGRLLLGGSETARQGGGYLEGALSAAARLRRLLTEAANDAAPVPVPAGALP</sequence>
<evidence type="ECO:0000313" key="3">
    <source>
        <dbReference type="EMBL" id="PXW94404.1"/>
    </source>
</evidence>
<evidence type="ECO:0000313" key="4">
    <source>
        <dbReference type="Proteomes" id="UP000247811"/>
    </source>
</evidence>
<dbReference type="PANTHER" id="PTHR43563">
    <property type="entry name" value="AMINE OXIDASE"/>
    <property type="match status" value="1"/>
</dbReference>
<dbReference type="SUPFAM" id="SSF54373">
    <property type="entry name" value="FAD-linked reductases, C-terminal domain"/>
    <property type="match status" value="1"/>
</dbReference>
<dbReference type="InterPro" id="IPR050703">
    <property type="entry name" value="Flavin_MAO"/>
</dbReference>
<protein>
    <submittedName>
        <fullName evidence="3">Monoamine oxidase</fullName>
    </submittedName>
</protein>
<dbReference type="Proteomes" id="UP000247811">
    <property type="component" value="Unassembled WGS sequence"/>
</dbReference>
<evidence type="ECO:0000256" key="1">
    <source>
        <dbReference type="ARBA" id="ARBA00005995"/>
    </source>
</evidence>
<keyword evidence="4" id="KW-1185">Reference proteome</keyword>
<proteinExistence type="inferred from homology"/>
<dbReference type="Pfam" id="PF01593">
    <property type="entry name" value="Amino_oxidase"/>
    <property type="match status" value="1"/>
</dbReference>
<dbReference type="Gene3D" id="3.50.50.60">
    <property type="entry name" value="FAD/NAD(P)-binding domain"/>
    <property type="match status" value="2"/>
</dbReference>
<gene>
    <name evidence="3" type="ORF">C7444_114103</name>
</gene>
<feature type="domain" description="Amine oxidase" evidence="2">
    <location>
        <begin position="123"/>
        <end position="380"/>
    </location>
</feature>
<comment type="caution">
    <text evidence="3">The sequence shown here is derived from an EMBL/GenBank/DDBJ whole genome shotgun (WGS) entry which is preliminary data.</text>
</comment>
<dbReference type="GO" id="GO:0016491">
    <property type="term" value="F:oxidoreductase activity"/>
    <property type="evidence" value="ECO:0007669"/>
    <property type="project" value="InterPro"/>
</dbReference>
<dbReference type="EMBL" id="QJJS01000014">
    <property type="protein sequence ID" value="PXW94404.1"/>
    <property type="molecule type" value="Genomic_DNA"/>
</dbReference>
<dbReference type="AlphaFoldDB" id="A0A318GXH8"/>
<dbReference type="InterPro" id="IPR036188">
    <property type="entry name" value="FAD/NAD-bd_sf"/>
</dbReference>
<reference evidence="3 4" key="1">
    <citation type="submission" date="2018-05" db="EMBL/GenBank/DDBJ databases">
        <title>Genomic Encyclopedia of Type Strains, Phase IV (KMG-IV): sequencing the most valuable type-strain genomes for metagenomic binning, comparative biology and taxonomic classification.</title>
        <authorList>
            <person name="Goeker M."/>
        </authorList>
    </citation>
    <scope>NUCLEOTIDE SEQUENCE [LARGE SCALE GENOMIC DNA]</scope>
    <source>
        <strain evidence="3 4">DSM 566</strain>
    </source>
</reference>
<organism evidence="3 4">
    <name type="scientific">Sphaerotilus hippei</name>
    <dbReference type="NCBI Taxonomy" id="744406"/>
    <lineage>
        <taxon>Bacteria</taxon>
        <taxon>Pseudomonadati</taxon>
        <taxon>Pseudomonadota</taxon>
        <taxon>Betaproteobacteria</taxon>
        <taxon>Burkholderiales</taxon>
        <taxon>Sphaerotilaceae</taxon>
        <taxon>Sphaerotilus</taxon>
    </lineage>
</organism>
<name>A0A318GXH8_9BURK</name>
<comment type="similarity">
    <text evidence="1">Belongs to the flavin monoamine oxidase family.</text>
</comment>
<dbReference type="InterPro" id="IPR002937">
    <property type="entry name" value="Amino_oxidase"/>
</dbReference>
<dbReference type="RefSeq" id="WP_211317569.1">
    <property type="nucleotide sequence ID" value="NZ_QJJS01000014.1"/>
</dbReference>
<dbReference type="SUPFAM" id="SSF51905">
    <property type="entry name" value="FAD/NAD(P)-binding domain"/>
    <property type="match status" value="1"/>
</dbReference>
<accession>A0A318GXH8</accession>
<evidence type="ECO:0000259" key="2">
    <source>
        <dbReference type="Pfam" id="PF01593"/>
    </source>
</evidence>
<dbReference type="Pfam" id="PF13450">
    <property type="entry name" value="NAD_binding_8"/>
    <property type="match status" value="1"/>
</dbReference>
<dbReference type="PANTHER" id="PTHR43563:SF1">
    <property type="entry name" value="AMINE OXIDASE [FLAVIN-CONTAINING] B"/>
    <property type="match status" value="1"/>
</dbReference>